<keyword evidence="13" id="KW-0472">Membrane</keyword>
<keyword evidence="12 14" id="KW-0175">Coiled coil</keyword>
<evidence type="ECO:0000256" key="7">
    <source>
        <dbReference type="ARBA" id="ARBA00022667"/>
    </source>
</evidence>
<keyword evidence="11" id="KW-0067">ATP-binding</keyword>
<feature type="coiled-coil region" evidence="14">
    <location>
        <begin position="363"/>
        <end position="390"/>
    </location>
</feature>
<dbReference type="AlphaFoldDB" id="A0AAF0UTF9"/>
<gene>
    <name evidence="19" type="ORF">MTR67_046103</name>
</gene>
<evidence type="ECO:0000256" key="12">
    <source>
        <dbReference type="ARBA" id="ARBA00023054"/>
    </source>
</evidence>
<dbReference type="SUPFAM" id="SSF52540">
    <property type="entry name" value="P-loop containing nucleoside triphosphate hydrolases"/>
    <property type="match status" value="1"/>
</dbReference>
<dbReference type="InterPro" id="IPR038005">
    <property type="entry name" value="RX-like_CC"/>
</dbReference>
<keyword evidence="20" id="KW-1185">Reference proteome</keyword>
<dbReference type="InterPro" id="IPR027417">
    <property type="entry name" value="P-loop_NTPase"/>
</dbReference>
<dbReference type="GO" id="GO:0009626">
    <property type="term" value="P:plant-type hypersensitive response"/>
    <property type="evidence" value="ECO:0007669"/>
    <property type="project" value="UniProtKB-KW"/>
</dbReference>
<organism evidence="19 20">
    <name type="scientific">Solanum verrucosum</name>
    <dbReference type="NCBI Taxonomy" id="315347"/>
    <lineage>
        <taxon>Eukaryota</taxon>
        <taxon>Viridiplantae</taxon>
        <taxon>Streptophyta</taxon>
        <taxon>Embryophyta</taxon>
        <taxon>Tracheophyta</taxon>
        <taxon>Spermatophyta</taxon>
        <taxon>Magnoliopsida</taxon>
        <taxon>eudicotyledons</taxon>
        <taxon>Gunneridae</taxon>
        <taxon>Pentapetalae</taxon>
        <taxon>asterids</taxon>
        <taxon>lamiids</taxon>
        <taxon>Solanales</taxon>
        <taxon>Solanaceae</taxon>
        <taxon>Solanoideae</taxon>
        <taxon>Solaneae</taxon>
        <taxon>Solanum</taxon>
    </lineage>
</organism>
<dbReference type="InterPro" id="IPR021929">
    <property type="entry name" value="R1A-like_N"/>
</dbReference>
<evidence type="ECO:0000256" key="3">
    <source>
        <dbReference type="ARBA" id="ARBA00004496"/>
    </source>
</evidence>
<feature type="domain" description="Disease resistance N-terminal" evidence="17">
    <location>
        <begin position="411"/>
        <end position="485"/>
    </location>
</feature>
<reference evidence="19" key="1">
    <citation type="submission" date="2023-08" db="EMBL/GenBank/DDBJ databases">
        <title>A de novo genome assembly of Solanum verrucosum Schlechtendal, a Mexican diploid species geographically isolated from the other diploid A-genome species in potato relatives.</title>
        <authorList>
            <person name="Hosaka K."/>
        </authorList>
    </citation>
    <scope>NUCLEOTIDE SEQUENCE</scope>
    <source>
        <tissue evidence="19">Young leaves</tissue>
    </source>
</reference>
<keyword evidence="8" id="KW-0677">Repeat</keyword>
<dbReference type="FunFam" id="1.10.10.10:FF:000322">
    <property type="entry name" value="Probable disease resistance protein At1g63360"/>
    <property type="match status" value="1"/>
</dbReference>
<name>A0AAF0UTF9_SOLVR</name>
<keyword evidence="9" id="KW-0547">Nucleotide-binding</keyword>
<dbReference type="Proteomes" id="UP001234989">
    <property type="component" value="Chromosome 10"/>
</dbReference>
<dbReference type="Pfam" id="PF00931">
    <property type="entry name" value="NB-ARC"/>
    <property type="match status" value="1"/>
</dbReference>
<evidence type="ECO:0000259" key="18">
    <source>
        <dbReference type="Pfam" id="PF23559"/>
    </source>
</evidence>
<dbReference type="CDD" id="cd14798">
    <property type="entry name" value="RX-CC_like"/>
    <property type="match status" value="1"/>
</dbReference>
<evidence type="ECO:0000259" key="17">
    <source>
        <dbReference type="Pfam" id="PF18052"/>
    </source>
</evidence>
<comment type="subcellular location">
    <subcellularLocation>
        <location evidence="3">Cytoplasm</location>
    </subcellularLocation>
    <subcellularLocation>
        <location evidence="2">Membrane</location>
        <topology evidence="2">Peripheral membrane protein</topology>
    </subcellularLocation>
</comment>
<proteinExistence type="inferred from homology"/>
<dbReference type="GO" id="GO:0005524">
    <property type="term" value="F:ATP binding"/>
    <property type="evidence" value="ECO:0007669"/>
    <property type="project" value="UniProtKB-KW"/>
</dbReference>
<feature type="domain" description="Late blight resistance protein R1A-like N-terminal" evidence="16">
    <location>
        <begin position="92"/>
        <end position="272"/>
    </location>
</feature>
<keyword evidence="5" id="KW-0963">Cytoplasm</keyword>
<dbReference type="Gene3D" id="3.40.50.300">
    <property type="entry name" value="P-loop containing nucleotide triphosphate hydrolases"/>
    <property type="match status" value="1"/>
</dbReference>
<evidence type="ECO:0000256" key="1">
    <source>
        <dbReference type="ARBA" id="ARBA00002074"/>
    </source>
</evidence>
<dbReference type="Gene3D" id="1.10.8.430">
    <property type="entry name" value="Helical domain of apoptotic protease-activating factors"/>
    <property type="match status" value="1"/>
</dbReference>
<comment type="function">
    <text evidence="1">Confers resistance to late blight (Phytophthora infestans) races carrying the avirulence gene Avr1. Resistance proteins guard the plant against pathogens that contain an appropriate avirulence protein via an indirect interaction with this avirulence protein. That triggers a defense system including the hypersensitive response, which restricts the pathogen growth.</text>
</comment>
<dbReference type="InterPro" id="IPR032675">
    <property type="entry name" value="LRR_dom_sf"/>
</dbReference>
<evidence type="ECO:0000256" key="11">
    <source>
        <dbReference type="ARBA" id="ARBA00022840"/>
    </source>
</evidence>
<evidence type="ECO:0000256" key="8">
    <source>
        <dbReference type="ARBA" id="ARBA00022737"/>
    </source>
</evidence>
<dbReference type="Pfam" id="PF18052">
    <property type="entry name" value="Rx_N"/>
    <property type="match status" value="1"/>
</dbReference>
<dbReference type="Gene3D" id="3.80.10.10">
    <property type="entry name" value="Ribonuclease Inhibitor"/>
    <property type="match status" value="1"/>
</dbReference>
<evidence type="ECO:0000313" key="20">
    <source>
        <dbReference type="Proteomes" id="UP001234989"/>
    </source>
</evidence>
<sequence>MAYTSVNYSVNHLIRLLSSRGLIFSKEGQIPMLKLELVFLRTFLWWTAKRCTENQNLELLLLQIEVVVRNAISHIQARDSDEWSFQVLHHTRLLKPEIEKTYIKIVKSSPPTPDTRVVVEFMNNLIDNLKDLLRYPDSSTFSPEEELRQLVTKLRFLRNLLSFVATRCTDHEKLKHLSNYAEAIAIEAACLPFMCSFDQKDGNSTSSIKDKLTELTRKINPITPDIRRIYVEVLEALSPLTTETDISDPDLASFIDTLQDCLTELKHNQPPWIRSFEALHHELTFLSSFTKDPPEQFIESDNSDDPKVDPIQLLLGEMRDWSTSSAHPFKHYTEHLTLKGQFTRIQDLAVKVGCTIFFFFNFNEMEEHKLAEEEATLVDLIEKIKHLKSEIGVPMLTLPEVNIIRTDDLGFIRNLIELINQQAGPLDCLKRRVQGIADELEFLSSFLKKCGERRHEHEKLRNLAGQIMTVAYRAEYVIDSLLVRDGTLFYHSFCIVDVVGEMKRIRREVMVFDEKMSNVIEPKVLNSTMPSRDMVSVAMSEELVGLEDEKERLRDQLINGSHALSAIPILGICGLGKTTLAMSLYHDELVVKYFDIRAAVSVSHVYDTEKLVLAVLHNINGYPDTSNGGDGDLLKVKKMIYLSLKGKRFLILIDDLRDTEAYVDLGNLFPNDFTGSRILLTTRSYQIASCAAHSTKIHNLRFLTEEESWKLLKKKIFHQQFCLPELEEAGKRMVKQCHGIPAMIVWMADILARTRTEADWIQVGESNQIDEYLFSINEKEYSVIPDHLRQCFLYFGAFPLEEEILVSKLIRLWAAEGFIQQTEAESSEAVAMDYLRNLVGQGLVMACQRSSEGVVKRCKVRDRLHKFCLVKANHENFFQLMDLGGGVDPNDSNIPLSLLTCDHRRLFISSNRWDNIRLEVSGPLVRSLVLTGRRCDFSRPNISSLYQNLKLVRVLDLGRINVGNDFPVGLEKLTLLKYLEVRGEMTSIPSSIGSLRQLETFVTIGLGGEVAIPDSIWSLTNLRHLHIKGGPSSFGAPEEMFPNLRTLSTPLLIYGEDSEVILRRLVRLEKLKCVFLESWDSFRKKNLFPKLGILEHLQSLKLHYYGEVRNTCEFNFPLNLRRLTLSGFRLPWDQISIIGELPNLMDLKLLNKAFEGSVWEVKDGQFPCLMYLKLDTLDLQEWYISEDALSRLERLELQKCKKLREIPLDIADIVTLQKIEVKWCSQSVEESAFRIREEQNENLAKKLKVIFRKTDDTLISR</sequence>
<dbReference type="SUPFAM" id="SSF52058">
    <property type="entry name" value="L domain-like"/>
    <property type="match status" value="1"/>
</dbReference>
<evidence type="ECO:0000256" key="9">
    <source>
        <dbReference type="ARBA" id="ARBA00022741"/>
    </source>
</evidence>
<dbReference type="InterPro" id="IPR042197">
    <property type="entry name" value="Apaf_helical"/>
</dbReference>
<keyword evidence="10" id="KW-0611">Plant defense</keyword>
<dbReference type="InterPro" id="IPR002182">
    <property type="entry name" value="NB-ARC"/>
</dbReference>
<comment type="similarity">
    <text evidence="4">Belongs to the disease resistance NB-LRR family.</text>
</comment>
<feature type="domain" description="NB-ARC" evidence="15">
    <location>
        <begin position="547"/>
        <end position="720"/>
    </location>
</feature>
<dbReference type="PANTHER" id="PTHR23155">
    <property type="entry name" value="DISEASE RESISTANCE PROTEIN RP"/>
    <property type="match status" value="1"/>
</dbReference>
<dbReference type="InterPro" id="IPR041118">
    <property type="entry name" value="Rx_N"/>
</dbReference>
<evidence type="ECO:0000256" key="10">
    <source>
        <dbReference type="ARBA" id="ARBA00022821"/>
    </source>
</evidence>
<evidence type="ECO:0000256" key="14">
    <source>
        <dbReference type="SAM" id="Coils"/>
    </source>
</evidence>
<evidence type="ECO:0000256" key="13">
    <source>
        <dbReference type="ARBA" id="ARBA00023136"/>
    </source>
</evidence>
<evidence type="ECO:0000256" key="5">
    <source>
        <dbReference type="ARBA" id="ARBA00022490"/>
    </source>
</evidence>
<dbReference type="GO" id="GO:0005737">
    <property type="term" value="C:cytoplasm"/>
    <property type="evidence" value="ECO:0007669"/>
    <property type="project" value="UniProtKB-SubCell"/>
</dbReference>
<evidence type="ECO:0000313" key="19">
    <source>
        <dbReference type="EMBL" id="WMV52718.1"/>
    </source>
</evidence>
<dbReference type="Pfam" id="PF23559">
    <property type="entry name" value="WHD_DRP"/>
    <property type="match status" value="1"/>
</dbReference>
<keyword evidence="6" id="KW-0433">Leucine-rich repeat</keyword>
<dbReference type="Pfam" id="PF12061">
    <property type="entry name" value="NB-LRR"/>
    <property type="match status" value="1"/>
</dbReference>
<dbReference type="Gene3D" id="1.20.5.4130">
    <property type="match status" value="1"/>
</dbReference>
<dbReference type="InterPro" id="IPR058922">
    <property type="entry name" value="WHD_DRP"/>
</dbReference>
<dbReference type="GO" id="GO:0043531">
    <property type="term" value="F:ADP binding"/>
    <property type="evidence" value="ECO:0007669"/>
    <property type="project" value="InterPro"/>
</dbReference>
<evidence type="ECO:0000256" key="2">
    <source>
        <dbReference type="ARBA" id="ARBA00004170"/>
    </source>
</evidence>
<keyword evidence="7" id="KW-0381">Hypersensitive response</keyword>
<dbReference type="InterPro" id="IPR044974">
    <property type="entry name" value="Disease_R_plants"/>
</dbReference>
<dbReference type="InterPro" id="IPR036388">
    <property type="entry name" value="WH-like_DNA-bd_sf"/>
</dbReference>
<accession>A0AAF0UTF9</accession>
<evidence type="ECO:0000259" key="16">
    <source>
        <dbReference type="Pfam" id="PF12061"/>
    </source>
</evidence>
<dbReference type="GO" id="GO:0016020">
    <property type="term" value="C:membrane"/>
    <property type="evidence" value="ECO:0007669"/>
    <property type="project" value="UniProtKB-SubCell"/>
</dbReference>
<dbReference type="PRINTS" id="PR00364">
    <property type="entry name" value="DISEASERSIST"/>
</dbReference>
<dbReference type="PANTHER" id="PTHR23155:SF1152">
    <property type="entry name" value="AAA+ ATPASE DOMAIN-CONTAINING PROTEIN"/>
    <property type="match status" value="1"/>
</dbReference>
<evidence type="ECO:0000259" key="15">
    <source>
        <dbReference type="Pfam" id="PF00931"/>
    </source>
</evidence>
<evidence type="ECO:0000256" key="4">
    <source>
        <dbReference type="ARBA" id="ARBA00008894"/>
    </source>
</evidence>
<dbReference type="Gene3D" id="1.10.10.10">
    <property type="entry name" value="Winged helix-like DNA-binding domain superfamily/Winged helix DNA-binding domain"/>
    <property type="match status" value="1"/>
</dbReference>
<evidence type="ECO:0000256" key="6">
    <source>
        <dbReference type="ARBA" id="ARBA00022614"/>
    </source>
</evidence>
<dbReference type="EMBL" id="CP133621">
    <property type="protein sequence ID" value="WMV52718.1"/>
    <property type="molecule type" value="Genomic_DNA"/>
</dbReference>
<protein>
    <submittedName>
        <fullName evidence="19">Uncharacterized protein</fullName>
    </submittedName>
</protein>
<feature type="domain" description="Disease resistance protein winged helix" evidence="18">
    <location>
        <begin position="798"/>
        <end position="867"/>
    </location>
</feature>